<feature type="non-terminal residue" evidence="4">
    <location>
        <position position="1"/>
    </location>
</feature>
<dbReference type="InterPro" id="IPR002083">
    <property type="entry name" value="MATH/TRAF_dom"/>
</dbReference>
<dbReference type="InterPro" id="IPR050804">
    <property type="entry name" value="MCC"/>
</dbReference>
<evidence type="ECO:0000313" key="4">
    <source>
        <dbReference type="EMBL" id="KAH0942931.1"/>
    </source>
</evidence>
<dbReference type="Proteomes" id="UP000824890">
    <property type="component" value="Unassembled WGS sequence"/>
</dbReference>
<comment type="caution">
    <text evidence="4">The sequence shown here is derived from an EMBL/GenBank/DDBJ whole genome shotgun (WGS) entry which is preliminary data.</text>
</comment>
<keyword evidence="5" id="KW-1185">Reference proteome</keyword>
<feature type="coiled-coil region" evidence="2">
    <location>
        <begin position="257"/>
        <end position="306"/>
    </location>
</feature>
<dbReference type="SMART" id="SM00061">
    <property type="entry name" value="MATH"/>
    <property type="match status" value="1"/>
</dbReference>
<dbReference type="PROSITE" id="PS50144">
    <property type="entry name" value="MATH"/>
    <property type="match status" value="1"/>
</dbReference>
<evidence type="ECO:0000259" key="3">
    <source>
        <dbReference type="PROSITE" id="PS50144"/>
    </source>
</evidence>
<proteinExistence type="predicted"/>
<protein>
    <recommendedName>
        <fullName evidence="3">MATH domain-containing protein</fullName>
    </recommendedName>
</protein>
<dbReference type="Pfam" id="PF22486">
    <property type="entry name" value="MATH_2"/>
    <property type="match status" value="1"/>
</dbReference>
<keyword evidence="1 2" id="KW-0175">Coiled coil</keyword>
<evidence type="ECO:0000256" key="1">
    <source>
        <dbReference type="ARBA" id="ARBA00023054"/>
    </source>
</evidence>
<dbReference type="InterPro" id="IPR008974">
    <property type="entry name" value="TRAF-like"/>
</dbReference>
<feature type="domain" description="MATH" evidence="3">
    <location>
        <begin position="11"/>
        <end position="135"/>
    </location>
</feature>
<dbReference type="SUPFAM" id="SSF49599">
    <property type="entry name" value="TRAF domain-like"/>
    <property type="match status" value="1"/>
</dbReference>
<sequence length="358" mass="41266">KRCIQMEDKKQTSFTFEIDNFSEKEAGRRSPQFLAGGCEWYIQVYSNGELVDDHLSMYLGVANPESLRLGWKRRASFSFLLLNQSGKELYRTKELCALFCDQLTTAWGRSKALPLKKLQEKGFLENKKLIVKVEVKVIEVVDEAEEVTRKKMLDVQGFKVLHSQAVLVSRLFEKHPDIAVNFKPKNQQVKTTYMIFLLHLIETLKKRPHSISETEIWIAGNELIVLTEAGFELDWLKTKLHNISFKRMLSYDNVSRVQEFENQVKNLKAEVSLERKTTTYDNCSRVQKLEKQVKNLTAELNIEKEKSATYATKVYALEKTVSDIIELSSTRSGTQSRSDLGDFKTSTIYVSGTHESRQ</sequence>
<dbReference type="PANTHER" id="PTHR46236">
    <property type="entry name" value="TRAF-LIKE SUPERFAMILY PROTEIN"/>
    <property type="match status" value="1"/>
</dbReference>
<accession>A0ABQ8EMM6</accession>
<evidence type="ECO:0000313" key="5">
    <source>
        <dbReference type="Proteomes" id="UP000824890"/>
    </source>
</evidence>
<dbReference type="PANTHER" id="PTHR46236:SF30">
    <property type="entry name" value="MATH DOMAIN-CONTAINING PROTEIN"/>
    <property type="match status" value="1"/>
</dbReference>
<gene>
    <name evidence="4" type="ORF">HID58_002568</name>
</gene>
<reference evidence="4 5" key="1">
    <citation type="submission" date="2021-05" db="EMBL/GenBank/DDBJ databases">
        <title>Genome Assembly of Synthetic Allotetraploid Brassica napus Reveals Homoeologous Exchanges between Subgenomes.</title>
        <authorList>
            <person name="Davis J.T."/>
        </authorList>
    </citation>
    <scope>NUCLEOTIDE SEQUENCE [LARGE SCALE GENOMIC DNA]</scope>
    <source>
        <strain evidence="5">cv. Da-Ae</strain>
        <tissue evidence="4">Seedling</tissue>
    </source>
</reference>
<evidence type="ECO:0000256" key="2">
    <source>
        <dbReference type="SAM" id="Coils"/>
    </source>
</evidence>
<name>A0ABQ8EMM6_BRANA</name>
<organism evidence="4 5">
    <name type="scientific">Brassica napus</name>
    <name type="common">Rape</name>
    <dbReference type="NCBI Taxonomy" id="3708"/>
    <lineage>
        <taxon>Eukaryota</taxon>
        <taxon>Viridiplantae</taxon>
        <taxon>Streptophyta</taxon>
        <taxon>Embryophyta</taxon>
        <taxon>Tracheophyta</taxon>
        <taxon>Spermatophyta</taxon>
        <taxon>Magnoliopsida</taxon>
        <taxon>eudicotyledons</taxon>
        <taxon>Gunneridae</taxon>
        <taxon>Pentapetalae</taxon>
        <taxon>rosids</taxon>
        <taxon>malvids</taxon>
        <taxon>Brassicales</taxon>
        <taxon>Brassicaceae</taxon>
        <taxon>Brassiceae</taxon>
        <taxon>Brassica</taxon>
    </lineage>
</organism>
<dbReference type="EMBL" id="JAGKQM010000001">
    <property type="protein sequence ID" value="KAH0942931.1"/>
    <property type="molecule type" value="Genomic_DNA"/>
</dbReference>
<dbReference type="Gene3D" id="2.60.210.10">
    <property type="entry name" value="Apoptosis, Tumor Necrosis Factor Receptor Associated Protein 2, Chain A"/>
    <property type="match status" value="1"/>
</dbReference>
<dbReference type="CDD" id="cd00121">
    <property type="entry name" value="MATH"/>
    <property type="match status" value="1"/>
</dbReference>